<sequence>MEIAIVGTTEFTLGFQLAGIMRLHNPHGDEEMRDTLSSLLDEKEVGIIVVDSADLTRMPDKLRQRMSDSISPTVLGIGTEEDNTLRESIKSALGVDLWK</sequence>
<dbReference type="InterPro" id="IPR022944">
    <property type="entry name" value="ATPase_V1-cplx_fsu_bac/arc"/>
</dbReference>
<name>A0A075FLP5_9EURY</name>
<keyword evidence="4" id="KW-0472">Membrane</keyword>
<dbReference type="Pfam" id="PF01990">
    <property type="entry name" value="ATP-synt_F"/>
    <property type="match status" value="1"/>
</dbReference>
<keyword evidence="2 4" id="KW-0813">Transport</keyword>
<accession>A0A075FLP5</accession>
<gene>
    <name evidence="5" type="primary">ATPVF</name>
    <name evidence="4" type="synonym">atpF</name>
    <name evidence="5" type="synonym">ntpF</name>
</gene>
<comment type="subunit">
    <text evidence="4">Has multiple subunits with at least A(3), B(3), C, D, E, F, H, I and proteolipid K(x).</text>
</comment>
<evidence type="ECO:0000256" key="2">
    <source>
        <dbReference type="ARBA" id="ARBA00022448"/>
    </source>
</evidence>
<protein>
    <recommendedName>
        <fullName evidence="4">A-type ATP synthase subunit F</fullName>
    </recommendedName>
</protein>
<dbReference type="GO" id="GO:0046961">
    <property type="term" value="F:proton-transporting ATPase activity, rotational mechanism"/>
    <property type="evidence" value="ECO:0007669"/>
    <property type="project" value="InterPro"/>
</dbReference>
<evidence type="ECO:0000256" key="3">
    <source>
        <dbReference type="ARBA" id="ARBA00023065"/>
    </source>
</evidence>
<dbReference type="GO" id="GO:0016787">
    <property type="term" value="F:hydrolase activity"/>
    <property type="evidence" value="ECO:0007669"/>
    <property type="project" value="UniProtKB-KW"/>
</dbReference>
<dbReference type="Gene3D" id="3.40.50.10580">
    <property type="entry name" value="ATPase, V1 complex, subunit F"/>
    <property type="match status" value="1"/>
</dbReference>
<dbReference type="GO" id="GO:0005886">
    <property type="term" value="C:plasma membrane"/>
    <property type="evidence" value="ECO:0007669"/>
    <property type="project" value="UniProtKB-SubCell"/>
</dbReference>
<keyword evidence="4" id="KW-0066">ATP synthesis</keyword>
<comment type="function">
    <text evidence="4">Component of the A-type ATP synthase that produces ATP from ADP in the presence of a proton gradient across the membrane.</text>
</comment>
<dbReference type="HAMAP" id="MF_00312">
    <property type="entry name" value="ATP_synth_F_arch"/>
    <property type="match status" value="1"/>
</dbReference>
<reference evidence="5" key="1">
    <citation type="journal article" date="2014" name="Genome Biol. Evol.">
        <title>Pangenome evidence for extensive interdomain horizontal transfer affecting lineage core and shell genes in uncultured planktonic thaumarchaeota and euryarchaeota.</title>
        <authorList>
            <person name="Deschamps P."/>
            <person name="Zivanovic Y."/>
            <person name="Moreira D."/>
            <person name="Rodriguez-Valera F."/>
            <person name="Lopez-Garcia P."/>
        </authorList>
    </citation>
    <scope>NUCLEOTIDE SEQUENCE</scope>
</reference>
<keyword evidence="5" id="KW-0378">Hydrolase</keyword>
<dbReference type="SUPFAM" id="SSF159468">
    <property type="entry name" value="AtpF-like"/>
    <property type="match status" value="1"/>
</dbReference>
<keyword evidence="3 4" id="KW-0406">Ion transport</keyword>
<keyword evidence="4" id="KW-0375">Hydrogen ion transport</keyword>
<dbReference type="GO" id="GO:0042777">
    <property type="term" value="P:proton motive force-driven plasma membrane ATP synthesis"/>
    <property type="evidence" value="ECO:0007669"/>
    <property type="project" value="UniProtKB-UniRule"/>
</dbReference>
<dbReference type="InterPro" id="IPR036906">
    <property type="entry name" value="ATPase_V1_fsu_sf"/>
</dbReference>
<dbReference type="EMBL" id="KF900365">
    <property type="protein sequence ID" value="AIE92435.1"/>
    <property type="molecule type" value="Genomic_DNA"/>
</dbReference>
<dbReference type="AlphaFoldDB" id="A0A075FLP5"/>
<organism evidence="5">
    <name type="scientific">uncultured marine group II/III euryarchaeote AD1000_22_H02</name>
    <dbReference type="NCBI Taxonomy" id="1457738"/>
    <lineage>
        <taxon>Archaea</taxon>
        <taxon>Methanobacteriati</taxon>
        <taxon>Methanobacteriota</taxon>
        <taxon>environmental samples</taxon>
    </lineage>
</organism>
<evidence type="ECO:0000256" key="4">
    <source>
        <dbReference type="HAMAP-Rule" id="MF_00312"/>
    </source>
</evidence>
<proteinExistence type="inferred from homology"/>
<keyword evidence="4" id="KW-1003">Cell membrane</keyword>
<evidence type="ECO:0000313" key="5">
    <source>
        <dbReference type="EMBL" id="AIE92435.1"/>
    </source>
</evidence>
<comment type="subcellular location">
    <subcellularLocation>
        <location evidence="4">Cell membrane</location>
        <topology evidence="4">Peripheral membrane protein</topology>
    </subcellularLocation>
</comment>
<evidence type="ECO:0000256" key="1">
    <source>
        <dbReference type="ARBA" id="ARBA00010148"/>
    </source>
</evidence>
<dbReference type="InterPro" id="IPR008218">
    <property type="entry name" value="ATPase_V1-cplx_f_g_su"/>
</dbReference>
<comment type="similarity">
    <text evidence="1 4">Belongs to the V-ATPase F subunit family.</text>
</comment>
<dbReference type="GO" id="GO:0005524">
    <property type="term" value="F:ATP binding"/>
    <property type="evidence" value="ECO:0007669"/>
    <property type="project" value="UniProtKB-UniRule"/>
</dbReference>
<dbReference type="GO" id="GO:0046933">
    <property type="term" value="F:proton-transporting ATP synthase activity, rotational mechanism"/>
    <property type="evidence" value="ECO:0007669"/>
    <property type="project" value="UniProtKB-UniRule"/>
</dbReference>